<dbReference type="Gene3D" id="3.60.21.10">
    <property type="match status" value="1"/>
</dbReference>
<dbReference type="GO" id="GO:0046872">
    <property type="term" value="F:metal ion binding"/>
    <property type="evidence" value="ECO:0007669"/>
    <property type="project" value="InterPro"/>
</dbReference>
<reference evidence="4 5" key="1">
    <citation type="submission" date="2016-10" db="EMBL/GenBank/DDBJ databases">
        <authorList>
            <person name="de Groot N.N."/>
        </authorList>
    </citation>
    <scope>NUCLEOTIDE SEQUENCE [LARGE SCALE GENOMIC DNA]</scope>
    <source>
        <strain evidence="4 5">DSM 22789</strain>
    </source>
</reference>
<dbReference type="Pfam" id="PF00149">
    <property type="entry name" value="Metallophos"/>
    <property type="match status" value="1"/>
</dbReference>
<dbReference type="GO" id="GO:0009166">
    <property type="term" value="P:nucleotide catabolic process"/>
    <property type="evidence" value="ECO:0007669"/>
    <property type="project" value="InterPro"/>
</dbReference>
<keyword evidence="5" id="KW-1185">Reference proteome</keyword>
<dbReference type="STRING" id="683125.SAMN05660206_10120"/>
<evidence type="ECO:0000313" key="5">
    <source>
        <dbReference type="Proteomes" id="UP000198785"/>
    </source>
</evidence>
<evidence type="ECO:0000259" key="3">
    <source>
        <dbReference type="Pfam" id="PF00149"/>
    </source>
</evidence>
<dbReference type="SUPFAM" id="SSF56300">
    <property type="entry name" value="Metallo-dependent phosphatases"/>
    <property type="match status" value="1"/>
</dbReference>
<dbReference type="GO" id="GO:0000166">
    <property type="term" value="F:nucleotide binding"/>
    <property type="evidence" value="ECO:0007669"/>
    <property type="project" value="UniProtKB-KW"/>
</dbReference>
<dbReference type="InterPro" id="IPR006311">
    <property type="entry name" value="TAT_signal"/>
</dbReference>
<dbReference type="PANTHER" id="PTHR11575">
    <property type="entry name" value="5'-NUCLEOTIDASE-RELATED"/>
    <property type="match status" value="1"/>
</dbReference>
<name>A0A1I6NR19_9SPHI</name>
<comment type="similarity">
    <text evidence="1 2">Belongs to the 5'-nucleotidase family.</text>
</comment>
<dbReference type="AlphaFoldDB" id="A0A1I6NR19"/>
<dbReference type="EMBL" id="FOZZ01000001">
    <property type="protein sequence ID" value="SFS30345.1"/>
    <property type="molecule type" value="Genomic_DNA"/>
</dbReference>
<dbReference type="InterPro" id="IPR029052">
    <property type="entry name" value="Metallo-depent_PP-like"/>
</dbReference>
<dbReference type="PANTHER" id="PTHR11575:SF24">
    <property type="entry name" value="5'-NUCLEOTIDASE"/>
    <property type="match status" value="1"/>
</dbReference>
<keyword evidence="2" id="KW-0378">Hydrolase</keyword>
<dbReference type="InterPro" id="IPR006146">
    <property type="entry name" value="5'-Nucleotdase_CS"/>
</dbReference>
<evidence type="ECO:0000313" key="4">
    <source>
        <dbReference type="EMBL" id="SFS30345.1"/>
    </source>
</evidence>
<dbReference type="GO" id="GO:0016788">
    <property type="term" value="F:hydrolase activity, acting on ester bonds"/>
    <property type="evidence" value="ECO:0007669"/>
    <property type="project" value="InterPro"/>
</dbReference>
<dbReference type="CDD" id="cd00845">
    <property type="entry name" value="MPP_UshA_N_like"/>
    <property type="match status" value="1"/>
</dbReference>
<dbReference type="Proteomes" id="UP000198785">
    <property type="component" value="Unassembled WGS sequence"/>
</dbReference>
<dbReference type="InterPro" id="IPR006179">
    <property type="entry name" value="5_nucleotidase/apyrase"/>
</dbReference>
<organism evidence="4 5">
    <name type="scientific">Sphingobacterium wenxiniae</name>
    <dbReference type="NCBI Taxonomy" id="683125"/>
    <lineage>
        <taxon>Bacteria</taxon>
        <taxon>Pseudomonadati</taxon>
        <taxon>Bacteroidota</taxon>
        <taxon>Sphingobacteriia</taxon>
        <taxon>Sphingobacteriales</taxon>
        <taxon>Sphingobacteriaceae</taxon>
        <taxon>Sphingobacterium</taxon>
    </lineage>
</organism>
<evidence type="ECO:0000256" key="2">
    <source>
        <dbReference type="RuleBase" id="RU362119"/>
    </source>
</evidence>
<feature type="domain" description="Calcineurin-like phosphoesterase" evidence="3">
    <location>
        <begin position="41"/>
        <end position="258"/>
    </location>
</feature>
<dbReference type="PRINTS" id="PR01607">
    <property type="entry name" value="APYRASEFAMLY"/>
</dbReference>
<protein>
    <submittedName>
        <fullName evidence="4">5'-nucleotidase</fullName>
    </submittedName>
</protein>
<gene>
    <name evidence="4" type="ORF">SAMN05660206_10120</name>
</gene>
<dbReference type="RefSeq" id="WP_093363144.1">
    <property type="nucleotide sequence ID" value="NZ_FOZZ01000001.1"/>
</dbReference>
<dbReference type="OrthoDB" id="9775118at2"/>
<dbReference type="PROSITE" id="PS00785">
    <property type="entry name" value="5_NUCLEOTIDASE_1"/>
    <property type="match status" value="1"/>
</dbReference>
<proteinExistence type="inferred from homology"/>
<sequence>MEEFVSYNRRRFIKQSLALTAAAAYTTVPAWAKPEGKEIRLTILHTNDVHSRIEPFPMDGSPYQGLGGVARRSTLINKIRQEEKNVLLLDCGDMFQGTPYFNMFEGRLELELMSKLGYEAGTFGNHEFDNGLQGLVKHLDKANFPFLTANYDFKGTVLEGRTKDFIILEKGGIRIGLTGIGIDVTGLVDPNSHKGMTYLDPIPVVNRIAAQLKQEKKCDLVICLSHLGYSYQDDKVSDLRLAAETRNVDLILGGHTHTFLDEPTLVRNLDGEEVWVNQVGFAGVRLGRLDISFNKKTKKKNLQATNYTIDHQIIADKTITV</sequence>
<accession>A0A1I6NR19</accession>
<dbReference type="InterPro" id="IPR004843">
    <property type="entry name" value="Calcineurin-like_PHP"/>
</dbReference>
<keyword evidence="2" id="KW-0547">Nucleotide-binding</keyword>
<evidence type="ECO:0000256" key="1">
    <source>
        <dbReference type="ARBA" id="ARBA00006654"/>
    </source>
</evidence>
<dbReference type="PROSITE" id="PS51318">
    <property type="entry name" value="TAT"/>
    <property type="match status" value="1"/>
</dbReference>